<dbReference type="InterPro" id="IPR039555">
    <property type="entry name" value="TraF/TrbB"/>
</dbReference>
<evidence type="ECO:0000313" key="2">
    <source>
        <dbReference type="EMBL" id="MBF5059069.1"/>
    </source>
</evidence>
<proteinExistence type="predicted"/>
<evidence type="ECO:0000313" key="3">
    <source>
        <dbReference type="Proteomes" id="UP001194714"/>
    </source>
</evidence>
<dbReference type="EMBL" id="JAAEJV010000010">
    <property type="protein sequence ID" value="MBF5059069.1"/>
    <property type="molecule type" value="Genomic_DNA"/>
</dbReference>
<feature type="chain" id="PRO_5046658336" description="Type-F conjugative transfer system pilin assembly protein TraF" evidence="1">
    <location>
        <begin position="34"/>
        <end position="263"/>
    </location>
</feature>
<keyword evidence="3" id="KW-1185">Reference proteome</keyword>
<name>A0ABS0AY58_9BACT</name>
<gene>
    <name evidence="2" type="ORF">NEPTK9_000574</name>
</gene>
<evidence type="ECO:0000256" key="1">
    <source>
        <dbReference type="SAM" id="SignalP"/>
    </source>
</evidence>
<dbReference type="Pfam" id="PF13728">
    <property type="entry name" value="TraF"/>
    <property type="match status" value="1"/>
</dbReference>
<sequence>MKKTSTLKRLTTPKTLLLSLLSITFILSNSIHAGFYEEEEIQGFYFFEDPKMQPTTPKPQTPEEAAEILTEQKKELYALRCLAILTPTEDNLIRYIQKQNQIIDQASHFAKKWQYLLLDLPELGEGIGASTSTIGIEVHKKAEAAQKLQTLESLQKNFFLLLFAEGEDPYSEAAAHILKQFSAVTQWQVRVVSTNGLPTKAFPNPQKNQGLAEKFGIKKSPTFFIVNPETKEGYPVGIGVLSVPELIEHIYSQAKRHQLEENP</sequence>
<protein>
    <recommendedName>
        <fullName evidence="4">Type-F conjugative transfer system pilin assembly protein TraF</fullName>
    </recommendedName>
</protein>
<dbReference type="RefSeq" id="WP_194847370.1">
    <property type="nucleotide sequence ID" value="NZ_JAAEJV010000010.1"/>
</dbReference>
<keyword evidence="1" id="KW-0732">Signal</keyword>
<dbReference type="SUPFAM" id="SSF52833">
    <property type="entry name" value="Thioredoxin-like"/>
    <property type="match status" value="1"/>
</dbReference>
<feature type="signal peptide" evidence="1">
    <location>
        <begin position="1"/>
        <end position="33"/>
    </location>
</feature>
<dbReference type="Proteomes" id="UP001194714">
    <property type="component" value="Unassembled WGS sequence"/>
</dbReference>
<comment type="caution">
    <text evidence="2">The sequence shown here is derived from an EMBL/GenBank/DDBJ whole genome shotgun (WGS) entry which is preliminary data.</text>
</comment>
<accession>A0ABS0AY58</accession>
<reference evidence="2 3" key="1">
    <citation type="submission" date="2020-01" db="EMBL/GenBank/DDBJ databases">
        <title>Draft genome sequence of Cand. Neptunochlamydia vexilliferae K9.</title>
        <authorList>
            <person name="Schulz F."/>
            <person name="Koestlbacher S."/>
            <person name="Wascher F."/>
            <person name="Pizzetti I."/>
            <person name="Horn M."/>
        </authorList>
    </citation>
    <scope>NUCLEOTIDE SEQUENCE [LARGE SCALE GENOMIC DNA]</scope>
    <source>
        <strain evidence="2 3">K9</strain>
    </source>
</reference>
<evidence type="ECO:0008006" key="4">
    <source>
        <dbReference type="Google" id="ProtNLM"/>
    </source>
</evidence>
<dbReference type="InterPro" id="IPR036249">
    <property type="entry name" value="Thioredoxin-like_sf"/>
</dbReference>
<organism evidence="2 3">
    <name type="scientific">Candidatus Neptunichlamydia vexilliferae</name>
    <dbReference type="NCBI Taxonomy" id="1651774"/>
    <lineage>
        <taxon>Bacteria</taxon>
        <taxon>Pseudomonadati</taxon>
        <taxon>Chlamydiota</taxon>
        <taxon>Chlamydiia</taxon>
        <taxon>Parachlamydiales</taxon>
        <taxon>Simkaniaceae</taxon>
        <taxon>Candidatus Neptunichlamydia</taxon>
    </lineage>
</organism>